<reference evidence="2" key="1">
    <citation type="submission" date="2017-07" db="EMBL/GenBank/DDBJ databases">
        <authorList>
            <person name="Mikheyev A."/>
            <person name="Grau M."/>
        </authorList>
    </citation>
    <scope>NUCLEOTIDE SEQUENCE</scope>
    <source>
        <tissue evidence="2">Venom_gland</tissue>
    </source>
</reference>
<dbReference type="AlphaFoldDB" id="A0A2D4KXH8"/>
<evidence type="ECO:0000313" key="2">
    <source>
        <dbReference type="EMBL" id="LAB13406.1"/>
    </source>
</evidence>
<feature type="signal peptide" evidence="1">
    <location>
        <begin position="1"/>
        <end position="20"/>
    </location>
</feature>
<accession>A0A2D4KXH8</accession>
<dbReference type="EMBL" id="IACL01096140">
    <property type="protein sequence ID" value="LAB13406.1"/>
    <property type="molecule type" value="Transcribed_RNA"/>
</dbReference>
<keyword evidence="1" id="KW-0732">Signal</keyword>
<protein>
    <recommendedName>
        <fullName evidence="3">Secreted protein</fullName>
    </recommendedName>
</protein>
<evidence type="ECO:0000256" key="1">
    <source>
        <dbReference type="SAM" id="SignalP"/>
    </source>
</evidence>
<name>A0A2D4KXH8_9SAUR</name>
<sequence length="109" mass="12517">MIFKVFWGVSLLPVVQDASSEKWPITPVSLVWRENEHFPPIVLFLNLSSAHSWFILGQNRTTNCTGKKNLLLFSPHRSLNIRLDLRKNPGSLYGSMTIRSANVLSYWQC</sequence>
<proteinExistence type="predicted"/>
<feature type="chain" id="PRO_5013608808" description="Secreted protein" evidence="1">
    <location>
        <begin position="21"/>
        <end position="109"/>
    </location>
</feature>
<organism evidence="2">
    <name type="scientific">Micrurus paraensis</name>
    <dbReference type="NCBI Taxonomy" id="1970185"/>
    <lineage>
        <taxon>Eukaryota</taxon>
        <taxon>Metazoa</taxon>
        <taxon>Chordata</taxon>
        <taxon>Craniata</taxon>
        <taxon>Vertebrata</taxon>
        <taxon>Euteleostomi</taxon>
        <taxon>Lepidosauria</taxon>
        <taxon>Squamata</taxon>
        <taxon>Bifurcata</taxon>
        <taxon>Unidentata</taxon>
        <taxon>Episquamata</taxon>
        <taxon>Toxicofera</taxon>
        <taxon>Serpentes</taxon>
        <taxon>Colubroidea</taxon>
        <taxon>Elapidae</taxon>
        <taxon>Elapinae</taxon>
        <taxon>Micrurus</taxon>
    </lineage>
</organism>
<reference evidence="2" key="2">
    <citation type="submission" date="2017-11" db="EMBL/GenBank/DDBJ databases">
        <title>Coralsnake Venomics: Analyses of Venom Gland Transcriptomes and Proteomes of Six Brazilian Taxa.</title>
        <authorList>
            <person name="Aird S.D."/>
            <person name="Jorge da Silva N."/>
            <person name="Qiu L."/>
            <person name="Villar-Briones A."/>
            <person name="Aparecida-Saddi V."/>
            <person name="Campos-Telles M.P."/>
            <person name="Grau M."/>
            <person name="Mikheyev A.S."/>
        </authorList>
    </citation>
    <scope>NUCLEOTIDE SEQUENCE</scope>
    <source>
        <tissue evidence="2">Venom_gland</tissue>
    </source>
</reference>
<evidence type="ECO:0008006" key="3">
    <source>
        <dbReference type="Google" id="ProtNLM"/>
    </source>
</evidence>